<keyword evidence="8" id="KW-1133">Transmembrane helix</keyword>
<protein>
    <submittedName>
        <fullName evidence="9">Uncharacterized protein</fullName>
    </submittedName>
</protein>
<keyword evidence="10" id="KW-1185">Reference proteome</keyword>
<evidence type="ECO:0000256" key="8">
    <source>
        <dbReference type="SAM" id="Phobius"/>
    </source>
</evidence>
<evidence type="ECO:0000256" key="4">
    <source>
        <dbReference type="ARBA" id="ARBA00023043"/>
    </source>
</evidence>
<name>A0A182X9F7_ANOQN</name>
<keyword evidence="1" id="KW-0813">Transport</keyword>
<dbReference type="AlphaFoldDB" id="A0A182X9F7"/>
<accession>A0A182X9F7</accession>
<dbReference type="InterPro" id="IPR002110">
    <property type="entry name" value="Ankyrin_rpt"/>
</dbReference>
<dbReference type="EnsemblMetazoa" id="AQUA006446-RA">
    <property type="protein sequence ID" value="AQUA006446-PA"/>
    <property type="gene ID" value="AQUA006446"/>
</dbReference>
<feature type="transmembrane region" description="Helical" evidence="8">
    <location>
        <begin position="920"/>
        <end position="947"/>
    </location>
</feature>
<dbReference type="VEuPathDB" id="VectorBase:AQUA006446"/>
<dbReference type="Gene3D" id="1.25.40.20">
    <property type="entry name" value="Ankyrin repeat-containing domain"/>
    <property type="match status" value="3"/>
</dbReference>
<keyword evidence="5" id="KW-0406">Ion transport</keyword>
<dbReference type="SUPFAM" id="SSF48403">
    <property type="entry name" value="Ankyrin repeat"/>
    <property type="match status" value="2"/>
</dbReference>
<dbReference type="STRING" id="34691.A0A182X9F7"/>
<sequence>MLKNCFENQDLFSFQWILSTLKNDPHLQTILATVVQSVFEIVLTEPNSEHFIKECLDNGALAHQKSGQGEYPIHLAAKSRDINNLKLLLIRHEVNVNQLSDDGNSAIDFICPTHADELSVDTFAKSIECITLLLKHGASIDTSNLAKRLARLKQETEIMAEFMQGIEPLVPVAASGVPATETETVLLENAITCGNLERAKQIIESHASPQTSPYISKKVLTICFGRGCFEMLEYIFQILPAAGIESRIKKKKRQSFLVQRVTGSDPECRFFKCLKLCLTYSQFDIDERNGWDYTALPYAATLKLKHVQELLLQKGAFIGGRDIFGVYTISQIDPLVLKRHFDSCKSGQGEYPIHLAAKSRDINNLKLLLIRHEVNVNQLSDDGNSAIDFICPTHADELSVDTFAKSIECITLLLKHGASIDTSNLAKRLARLKQETEIMAEFMQGIEPLVPVAASGVPATETETVLLENAITCGNLERAKQIIESHASPQTSPYISKKVLTICFGRGCFEMLEYIFQILPAAGIESRIKKKTWLSFLVQRVTGSDPECRFFKCLKLCLTYSQFDIDERNGWDYTALHYAATLKLKHVQELLLQKGAFIGGRDIFGVYTISQIDPLVLKRHFDSCVYTSPRIADEHGANSPIVYVMLSNFAPPKHEGNEQYFTHSTQDISYKSMRPALMEFTNVCNISHSEENIRQQLIEHPVISTLLYIRDPPVTPFVCFFRCIRLVPFMLMFVLNNPSWFILCEFILLFGLFIFEFVLSFGYFKYFCDTSRKNLFRLLPKKSITMLIEIVMILSLMYFTFIGYNQLNQLVCCILLAGINAKRFFASWKWSAKNIYALEIVMGKIILYILNHAYIFIVFAYVFYVQAVFLNVKLKTLASNSTESMTNTTLASISIVDKLLDQLAMFIGELNIADKRLDSWFSVLTVGGFLIIVPISLANLISASAIVDVMKIYDESRRIDIALRFGYACDLEHPVFKFIQYILNRKWIIYWRLRSARSHNMINMSEHILKEQSLEIKSQFKRWLMLRDDVQFIAMDTGKNFEITLHVNNSNKQETLWQTDRQFAKRLVNAAFANKVQKTPQSESRVLRKSSRFKEERFATSSL</sequence>
<keyword evidence="8" id="KW-0812">Transmembrane</keyword>
<feature type="transmembrane region" description="Helical" evidence="8">
    <location>
        <begin position="784"/>
        <end position="801"/>
    </location>
</feature>
<feature type="repeat" description="ANK" evidence="7">
    <location>
        <begin position="348"/>
        <end position="381"/>
    </location>
</feature>
<organism evidence="9 10">
    <name type="scientific">Anopheles quadriannulatus</name>
    <name type="common">Mosquito</name>
    <dbReference type="NCBI Taxonomy" id="34691"/>
    <lineage>
        <taxon>Eukaryota</taxon>
        <taxon>Metazoa</taxon>
        <taxon>Ecdysozoa</taxon>
        <taxon>Arthropoda</taxon>
        <taxon>Hexapoda</taxon>
        <taxon>Insecta</taxon>
        <taxon>Pterygota</taxon>
        <taxon>Neoptera</taxon>
        <taxon>Endopterygota</taxon>
        <taxon>Diptera</taxon>
        <taxon>Nematocera</taxon>
        <taxon>Culicoidea</taxon>
        <taxon>Culicidae</taxon>
        <taxon>Anophelinae</taxon>
        <taxon>Anopheles</taxon>
    </lineage>
</organism>
<dbReference type="GO" id="GO:1902495">
    <property type="term" value="C:transmembrane transporter complex"/>
    <property type="evidence" value="ECO:0007669"/>
    <property type="project" value="TreeGrafter"/>
</dbReference>
<dbReference type="InterPro" id="IPR036770">
    <property type="entry name" value="Ankyrin_rpt-contain_sf"/>
</dbReference>
<dbReference type="Proteomes" id="UP000076407">
    <property type="component" value="Unassembled WGS sequence"/>
</dbReference>
<dbReference type="GO" id="GO:0022857">
    <property type="term" value="F:transmembrane transporter activity"/>
    <property type="evidence" value="ECO:0007669"/>
    <property type="project" value="TreeGrafter"/>
</dbReference>
<dbReference type="InterPro" id="IPR052076">
    <property type="entry name" value="TRP_cation_channel"/>
</dbReference>
<dbReference type="PANTHER" id="PTHR47143">
    <property type="entry name" value="TRANSIENT RECEPTOR POTENTIAL CATION CHANNEL PROTEIN PAINLESS"/>
    <property type="match status" value="1"/>
</dbReference>
<evidence type="ECO:0000256" key="1">
    <source>
        <dbReference type="ARBA" id="ARBA00022448"/>
    </source>
</evidence>
<dbReference type="PANTHER" id="PTHR47143:SF4">
    <property type="entry name" value="TRANSIENT RECEPTOR POTENTIAL CATION CHANNEL PROTEIN PAINLESS"/>
    <property type="match status" value="1"/>
</dbReference>
<dbReference type="PROSITE" id="PS50088">
    <property type="entry name" value="ANK_REPEAT"/>
    <property type="match status" value="2"/>
</dbReference>
<evidence type="ECO:0000256" key="6">
    <source>
        <dbReference type="ARBA" id="ARBA00023303"/>
    </source>
</evidence>
<evidence type="ECO:0000256" key="7">
    <source>
        <dbReference type="PROSITE-ProRule" id="PRU00023"/>
    </source>
</evidence>
<keyword evidence="4 7" id="KW-0040">ANK repeat</keyword>
<evidence type="ECO:0000256" key="3">
    <source>
        <dbReference type="ARBA" id="ARBA00022737"/>
    </source>
</evidence>
<reference evidence="9" key="1">
    <citation type="submission" date="2020-05" db="UniProtKB">
        <authorList>
            <consortium name="EnsemblMetazoa"/>
        </authorList>
    </citation>
    <scope>IDENTIFICATION</scope>
    <source>
        <strain evidence="9">SANGQUA</strain>
    </source>
</reference>
<keyword evidence="3" id="KW-0677">Repeat</keyword>
<dbReference type="GO" id="GO:0034220">
    <property type="term" value="P:monoatomic ion transmembrane transport"/>
    <property type="evidence" value="ECO:0007669"/>
    <property type="project" value="UniProtKB-KW"/>
</dbReference>
<evidence type="ECO:0000256" key="5">
    <source>
        <dbReference type="ARBA" id="ARBA00023065"/>
    </source>
</evidence>
<keyword evidence="6" id="KW-0407">Ion channel</keyword>
<proteinExistence type="predicted"/>
<evidence type="ECO:0000313" key="10">
    <source>
        <dbReference type="Proteomes" id="UP000076407"/>
    </source>
</evidence>
<dbReference type="SMART" id="SM00248">
    <property type="entry name" value="ANK"/>
    <property type="match status" value="5"/>
</dbReference>
<feature type="transmembrane region" description="Helical" evidence="8">
    <location>
        <begin position="740"/>
        <end position="764"/>
    </location>
</feature>
<feature type="repeat" description="ANK" evidence="7">
    <location>
        <begin position="68"/>
        <end position="101"/>
    </location>
</feature>
<feature type="transmembrane region" description="Helical" evidence="8">
    <location>
        <begin position="807"/>
        <end position="825"/>
    </location>
</feature>
<keyword evidence="8" id="KW-0472">Membrane</keyword>
<evidence type="ECO:0000313" key="9">
    <source>
        <dbReference type="EnsemblMetazoa" id="AQUA006446-PA"/>
    </source>
</evidence>
<feature type="transmembrane region" description="Helical" evidence="8">
    <location>
        <begin position="845"/>
        <end position="864"/>
    </location>
</feature>
<evidence type="ECO:0000256" key="2">
    <source>
        <dbReference type="ARBA" id="ARBA00022606"/>
    </source>
</evidence>
<keyword evidence="2" id="KW-0716">Sensory transduction</keyword>